<accession>E8RMA8</accession>
<evidence type="ECO:0000313" key="1">
    <source>
        <dbReference type="EMBL" id="ADU13859.1"/>
    </source>
</evidence>
<dbReference type="InterPro" id="IPR002514">
    <property type="entry name" value="Transposase_8"/>
</dbReference>
<dbReference type="InterPro" id="IPR010921">
    <property type="entry name" value="Trp_repressor/repl_initiator"/>
</dbReference>
<dbReference type="NCBIfam" id="NF047595">
    <property type="entry name" value="IS66_ISRel24_TnpA"/>
    <property type="match status" value="1"/>
</dbReference>
<dbReference type="KEGG" id="aex:Astex_2202"/>
<dbReference type="PANTHER" id="PTHR37936">
    <property type="entry name" value="TRANSPOSASE INSC FOR INSERTION ELEMENT IS2A-RELATED"/>
    <property type="match status" value="1"/>
</dbReference>
<dbReference type="SUPFAM" id="SSF48295">
    <property type="entry name" value="TrpR-like"/>
    <property type="match status" value="1"/>
</dbReference>
<name>E8RMA8_ASTEC</name>
<reference evidence="2" key="1">
    <citation type="submission" date="2010-12" db="EMBL/GenBank/DDBJ databases">
        <title>Complete sequence of chromosome 1 of Asticcacaulis excentricus CB 48.</title>
        <authorList>
            <consortium name="US DOE Joint Genome Institute"/>
            <person name="Lucas S."/>
            <person name="Copeland A."/>
            <person name="Lapidus A."/>
            <person name="Cheng J.-F."/>
            <person name="Bruce D."/>
            <person name="Goodwin L."/>
            <person name="Pitluck S."/>
            <person name="Teshima H."/>
            <person name="Davenport K."/>
            <person name="Detter J.C."/>
            <person name="Han C."/>
            <person name="Tapia R."/>
            <person name="Land M."/>
            <person name="Hauser L."/>
            <person name="Jeffries C."/>
            <person name="Kyrpides N."/>
            <person name="Ivanova N."/>
            <person name="Ovchinnikova G."/>
            <person name="Brun Y.V."/>
            <person name="Woyke T."/>
        </authorList>
    </citation>
    <scope>NUCLEOTIDE SEQUENCE [LARGE SCALE GENOMIC DNA]</scope>
    <source>
        <strain evidence="2">ATCC 15261 / DSM 4724 / KCTC 12464 / NCIMB 9791 / VKM B-1370 / CB 48</strain>
    </source>
</reference>
<sequence>MTRTVVLSGAERRRSWPDALRREIVFEAFQPGAIVSEVARRYDVATSQIYGWRKDMRVTSDAAPIPGFVEAIITPTQSFETVRPGGAISVELPCGARVQIS</sequence>
<dbReference type="Proteomes" id="UP000001492">
    <property type="component" value="Chromosome 1"/>
</dbReference>
<dbReference type="AlphaFoldDB" id="E8RMA8"/>
<dbReference type="STRING" id="573065.Astex_2202"/>
<dbReference type="GO" id="GO:0004803">
    <property type="term" value="F:transposase activity"/>
    <property type="evidence" value="ECO:0007669"/>
    <property type="project" value="InterPro"/>
</dbReference>
<dbReference type="RefSeq" id="WP_013479687.1">
    <property type="nucleotide sequence ID" value="NC_014816.1"/>
</dbReference>
<dbReference type="EMBL" id="CP002395">
    <property type="protein sequence ID" value="ADU13859.1"/>
    <property type="molecule type" value="Genomic_DNA"/>
</dbReference>
<dbReference type="GO" id="GO:0043565">
    <property type="term" value="F:sequence-specific DNA binding"/>
    <property type="evidence" value="ECO:0007669"/>
    <property type="project" value="InterPro"/>
</dbReference>
<dbReference type="eggNOG" id="COG2963">
    <property type="taxonomic scope" value="Bacteria"/>
</dbReference>
<dbReference type="OrthoDB" id="7173376at2"/>
<organism evidence="1 2">
    <name type="scientific">Asticcacaulis excentricus (strain ATCC 15261 / DSM 4724 / KCTC 12464 / NCIMB 9791 / VKM B-1370 / CB 48)</name>
    <dbReference type="NCBI Taxonomy" id="573065"/>
    <lineage>
        <taxon>Bacteria</taxon>
        <taxon>Pseudomonadati</taxon>
        <taxon>Pseudomonadota</taxon>
        <taxon>Alphaproteobacteria</taxon>
        <taxon>Caulobacterales</taxon>
        <taxon>Caulobacteraceae</taxon>
        <taxon>Asticcacaulis</taxon>
    </lineage>
</organism>
<proteinExistence type="predicted"/>
<protein>
    <submittedName>
        <fullName evidence="1">Transposase IS3/IS911 family protein</fullName>
    </submittedName>
</protein>
<gene>
    <name evidence="1" type="ordered locus">Astex_2202</name>
</gene>
<dbReference type="PANTHER" id="PTHR37936:SF3">
    <property type="entry name" value="TRANSPOSASE INSC FOR INSERTION ELEMENT IS2A-RELATED"/>
    <property type="match status" value="1"/>
</dbReference>
<keyword evidence="2" id="KW-1185">Reference proteome</keyword>
<evidence type="ECO:0000313" key="2">
    <source>
        <dbReference type="Proteomes" id="UP000001492"/>
    </source>
</evidence>
<dbReference type="GO" id="GO:0006313">
    <property type="term" value="P:DNA transposition"/>
    <property type="evidence" value="ECO:0007669"/>
    <property type="project" value="InterPro"/>
</dbReference>
<dbReference type="HOGENOM" id="CLU_113764_1_2_5"/>
<dbReference type="Pfam" id="PF01527">
    <property type="entry name" value="HTH_Tnp_1"/>
    <property type="match status" value="1"/>
</dbReference>